<name>W8BXT2_CERCA</name>
<sequence>MRMLRDAVHCAPKTLLMMSSRVSKKTRMSSSALAHNNWRFFHPLYGRAGHNITVNGECYRATINDFFMPELEHVDVNEFWSHHKGATCHIHIKLELCKRSFDPAAAVTCT</sequence>
<protein>
    <submittedName>
        <fullName evidence="1">Uncharacterized protein</fullName>
    </submittedName>
</protein>
<dbReference type="EMBL" id="GAMC01012516">
    <property type="protein sequence ID" value="JAB94039.1"/>
    <property type="molecule type" value="mRNA"/>
</dbReference>
<organism evidence="1">
    <name type="scientific">Ceratitis capitata</name>
    <name type="common">Mediterranean fruit fly</name>
    <name type="synonym">Tephritis capitata</name>
    <dbReference type="NCBI Taxonomy" id="7213"/>
    <lineage>
        <taxon>Eukaryota</taxon>
        <taxon>Metazoa</taxon>
        <taxon>Ecdysozoa</taxon>
        <taxon>Arthropoda</taxon>
        <taxon>Hexapoda</taxon>
        <taxon>Insecta</taxon>
        <taxon>Pterygota</taxon>
        <taxon>Neoptera</taxon>
        <taxon>Endopterygota</taxon>
        <taxon>Diptera</taxon>
        <taxon>Brachycera</taxon>
        <taxon>Muscomorpha</taxon>
        <taxon>Tephritoidea</taxon>
        <taxon>Tephritidae</taxon>
        <taxon>Ceratitis</taxon>
        <taxon>Ceratitis</taxon>
    </lineage>
</organism>
<proteinExistence type="evidence at transcript level"/>
<feature type="non-terminal residue" evidence="1">
    <location>
        <position position="110"/>
    </location>
</feature>
<accession>W8BXT2</accession>
<reference evidence="1" key="2">
    <citation type="journal article" date="2014" name="BMC Genomics">
        <title>A genomic perspective to assessing quality of mass-reared SIT flies used in Mediterranean fruit fly (Ceratitis capitata) eradication in California.</title>
        <authorList>
            <person name="Calla B."/>
            <person name="Hall B."/>
            <person name="Hou S."/>
            <person name="Geib S.M."/>
        </authorList>
    </citation>
    <scope>NUCLEOTIDE SEQUENCE</scope>
</reference>
<evidence type="ECO:0000313" key="1">
    <source>
        <dbReference type="EMBL" id="JAB94039.1"/>
    </source>
</evidence>
<dbReference type="AlphaFoldDB" id="W8BXT2"/>
<reference evidence="1" key="1">
    <citation type="submission" date="2013-07" db="EMBL/GenBank/DDBJ databases">
        <authorList>
            <person name="Geib S."/>
        </authorList>
    </citation>
    <scope>NUCLEOTIDE SEQUENCE</scope>
</reference>